<gene>
    <name evidence="1" type="ORF">EZS28_029956</name>
</gene>
<accession>A0A5J4UV39</accession>
<organism evidence="1 2">
    <name type="scientific">Streblomastix strix</name>
    <dbReference type="NCBI Taxonomy" id="222440"/>
    <lineage>
        <taxon>Eukaryota</taxon>
        <taxon>Metamonada</taxon>
        <taxon>Preaxostyla</taxon>
        <taxon>Oxymonadida</taxon>
        <taxon>Streblomastigidae</taxon>
        <taxon>Streblomastix</taxon>
    </lineage>
</organism>
<protein>
    <submittedName>
        <fullName evidence="1">Uncharacterized protein</fullName>
    </submittedName>
</protein>
<comment type="caution">
    <text evidence="1">The sequence shown here is derived from an EMBL/GenBank/DDBJ whole genome shotgun (WGS) entry which is preliminary data.</text>
</comment>
<dbReference type="Proteomes" id="UP000324800">
    <property type="component" value="Unassembled WGS sequence"/>
</dbReference>
<dbReference type="EMBL" id="SNRW01011918">
    <property type="protein sequence ID" value="KAA6374516.1"/>
    <property type="molecule type" value="Genomic_DNA"/>
</dbReference>
<reference evidence="1 2" key="1">
    <citation type="submission" date="2019-03" db="EMBL/GenBank/DDBJ databases">
        <title>Single cell metagenomics reveals metabolic interactions within the superorganism composed of flagellate Streblomastix strix and complex community of Bacteroidetes bacteria on its surface.</title>
        <authorList>
            <person name="Treitli S.C."/>
            <person name="Kolisko M."/>
            <person name="Husnik F."/>
            <person name="Keeling P."/>
            <person name="Hampl V."/>
        </authorList>
    </citation>
    <scope>NUCLEOTIDE SEQUENCE [LARGE SCALE GENOMIC DNA]</scope>
    <source>
        <strain evidence="1">ST1C</strain>
    </source>
</reference>
<evidence type="ECO:0000313" key="1">
    <source>
        <dbReference type="EMBL" id="KAA6374516.1"/>
    </source>
</evidence>
<dbReference type="AlphaFoldDB" id="A0A5J4UV39"/>
<proteinExistence type="predicted"/>
<evidence type="ECO:0000313" key="2">
    <source>
        <dbReference type="Proteomes" id="UP000324800"/>
    </source>
</evidence>
<name>A0A5J4UV39_9EUKA</name>
<sequence>MVFSEFGQTLKTKKNLMVIYDHKVKKQKKQSIIFHIQISTTHVMHKDYDTLQLLIDEDRMKLLKIKSKYYLTPLEIILLITIVDEERFPSNGALMRNLTAAQRPIADSLINLCEERKALATETIFDSFELVAGATKLAQLNRK</sequence>